<evidence type="ECO:0000313" key="2">
    <source>
        <dbReference type="Proteomes" id="UP000308600"/>
    </source>
</evidence>
<keyword evidence="2" id="KW-1185">Reference proteome</keyword>
<reference evidence="1 2" key="1">
    <citation type="journal article" date="2019" name="Nat. Ecol. Evol.">
        <title>Megaphylogeny resolves global patterns of mushroom evolution.</title>
        <authorList>
            <person name="Varga T."/>
            <person name="Krizsan K."/>
            <person name="Foldi C."/>
            <person name="Dima B."/>
            <person name="Sanchez-Garcia M."/>
            <person name="Sanchez-Ramirez S."/>
            <person name="Szollosi G.J."/>
            <person name="Szarkandi J.G."/>
            <person name="Papp V."/>
            <person name="Albert L."/>
            <person name="Andreopoulos W."/>
            <person name="Angelini C."/>
            <person name="Antonin V."/>
            <person name="Barry K.W."/>
            <person name="Bougher N.L."/>
            <person name="Buchanan P."/>
            <person name="Buyck B."/>
            <person name="Bense V."/>
            <person name="Catcheside P."/>
            <person name="Chovatia M."/>
            <person name="Cooper J."/>
            <person name="Damon W."/>
            <person name="Desjardin D."/>
            <person name="Finy P."/>
            <person name="Geml J."/>
            <person name="Haridas S."/>
            <person name="Hughes K."/>
            <person name="Justo A."/>
            <person name="Karasinski D."/>
            <person name="Kautmanova I."/>
            <person name="Kiss B."/>
            <person name="Kocsube S."/>
            <person name="Kotiranta H."/>
            <person name="LaButti K.M."/>
            <person name="Lechner B.E."/>
            <person name="Liimatainen K."/>
            <person name="Lipzen A."/>
            <person name="Lukacs Z."/>
            <person name="Mihaltcheva S."/>
            <person name="Morgado L.N."/>
            <person name="Niskanen T."/>
            <person name="Noordeloos M.E."/>
            <person name="Ohm R.A."/>
            <person name="Ortiz-Santana B."/>
            <person name="Ovrebo C."/>
            <person name="Racz N."/>
            <person name="Riley R."/>
            <person name="Savchenko A."/>
            <person name="Shiryaev A."/>
            <person name="Soop K."/>
            <person name="Spirin V."/>
            <person name="Szebenyi C."/>
            <person name="Tomsovsky M."/>
            <person name="Tulloss R.E."/>
            <person name="Uehling J."/>
            <person name="Grigoriev I.V."/>
            <person name="Vagvolgyi C."/>
            <person name="Papp T."/>
            <person name="Martin F.M."/>
            <person name="Miettinen O."/>
            <person name="Hibbett D.S."/>
            <person name="Nagy L.G."/>
        </authorList>
    </citation>
    <scope>NUCLEOTIDE SEQUENCE [LARGE SCALE GENOMIC DNA]</scope>
    <source>
        <strain evidence="1 2">NL-1719</strain>
    </source>
</reference>
<evidence type="ECO:0000313" key="1">
    <source>
        <dbReference type="EMBL" id="TFK63650.1"/>
    </source>
</evidence>
<name>A0ACD3ADZ7_9AGAR</name>
<sequence>MPNSIGTHTGANVPSTEGQRRFNCRKFPLEARRNLTKTELHLAIHFHKTDSLDNILARRLVF</sequence>
<accession>A0ACD3ADZ7</accession>
<organism evidence="1 2">
    <name type="scientific">Pluteus cervinus</name>
    <dbReference type="NCBI Taxonomy" id="181527"/>
    <lineage>
        <taxon>Eukaryota</taxon>
        <taxon>Fungi</taxon>
        <taxon>Dikarya</taxon>
        <taxon>Basidiomycota</taxon>
        <taxon>Agaricomycotina</taxon>
        <taxon>Agaricomycetes</taxon>
        <taxon>Agaricomycetidae</taxon>
        <taxon>Agaricales</taxon>
        <taxon>Pluteineae</taxon>
        <taxon>Pluteaceae</taxon>
        <taxon>Pluteus</taxon>
    </lineage>
</organism>
<proteinExistence type="predicted"/>
<gene>
    <name evidence="1" type="ORF">BDN72DRAFT_847395</name>
</gene>
<protein>
    <submittedName>
        <fullName evidence="1">Uncharacterized protein</fullName>
    </submittedName>
</protein>
<dbReference type="Proteomes" id="UP000308600">
    <property type="component" value="Unassembled WGS sequence"/>
</dbReference>
<dbReference type="EMBL" id="ML208512">
    <property type="protein sequence ID" value="TFK63650.1"/>
    <property type="molecule type" value="Genomic_DNA"/>
</dbReference>